<evidence type="ECO:0000313" key="1">
    <source>
        <dbReference type="EMBL" id="PRX41757.1"/>
    </source>
</evidence>
<gene>
    <name evidence="1" type="ORF">B0I32_1734</name>
</gene>
<evidence type="ECO:0000313" key="2">
    <source>
        <dbReference type="Proteomes" id="UP000238312"/>
    </source>
</evidence>
<dbReference type="AlphaFoldDB" id="A0A2T0LHB5"/>
<proteinExistence type="predicted"/>
<keyword evidence="2" id="KW-1185">Reference proteome</keyword>
<dbReference type="RefSeq" id="WP_106253660.1">
    <property type="nucleotide sequence ID" value="NZ_JBFAIL010000069.1"/>
</dbReference>
<organism evidence="1 2">
    <name type="scientific">Nonomuraea fuscirosea</name>
    <dbReference type="NCBI Taxonomy" id="1291556"/>
    <lineage>
        <taxon>Bacteria</taxon>
        <taxon>Bacillati</taxon>
        <taxon>Actinomycetota</taxon>
        <taxon>Actinomycetes</taxon>
        <taxon>Streptosporangiales</taxon>
        <taxon>Streptosporangiaceae</taxon>
        <taxon>Nonomuraea</taxon>
    </lineage>
</organism>
<accession>A0A2T0LHB5</accession>
<protein>
    <submittedName>
        <fullName evidence="1">Uncharacterized protein</fullName>
    </submittedName>
</protein>
<comment type="caution">
    <text evidence="1">The sequence shown here is derived from an EMBL/GenBank/DDBJ whole genome shotgun (WGS) entry which is preliminary data.</text>
</comment>
<reference evidence="1 2" key="1">
    <citation type="submission" date="2018-03" db="EMBL/GenBank/DDBJ databases">
        <title>Genomic Encyclopedia of Type Strains, Phase III (KMG-III): the genomes of soil and plant-associated and newly described type strains.</title>
        <authorList>
            <person name="Whitman W."/>
        </authorList>
    </citation>
    <scope>NUCLEOTIDE SEQUENCE [LARGE SCALE GENOMIC DNA]</scope>
    <source>
        <strain evidence="1 2">CGMCC 4.7104</strain>
    </source>
</reference>
<name>A0A2T0LHB5_9ACTN</name>
<dbReference type="Proteomes" id="UP000238312">
    <property type="component" value="Unassembled WGS sequence"/>
</dbReference>
<dbReference type="EMBL" id="PVNG01000073">
    <property type="protein sequence ID" value="PRX41757.1"/>
    <property type="molecule type" value="Genomic_DNA"/>
</dbReference>
<sequence length="85" mass="9503">MPVGRERSGRLIDPSLEKIEEKVEAPKGKIRADVVHDTVTAMGFTGTERATRRAVAEAKEAYMAGRRRVYPLDRRAWPVVAVRLG</sequence>
<dbReference type="OrthoDB" id="92877at2"/>